<feature type="domain" description="Methyltransferase type 11" evidence="4">
    <location>
        <begin position="48"/>
        <end position="137"/>
    </location>
</feature>
<evidence type="ECO:0000256" key="2">
    <source>
        <dbReference type="ARBA" id="ARBA00022603"/>
    </source>
</evidence>
<dbReference type="PANTHER" id="PTHR44942:SF4">
    <property type="entry name" value="METHYLTRANSFERASE TYPE 11 DOMAIN-CONTAINING PROTEIN"/>
    <property type="match status" value="1"/>
</dbReference>
<dbReference type="CDD" id="cd02440">
    <property type="entry name" value="AdoMet_MTases"/>
    <property type="match status" value="1"/>
</dbReference>
<proteinExistence type="inferred from homology"/>
<dbReference type="InterPro" id="IPR029063">
    <property type="entry name" value="SAM-dependent_MTases_sf"/>
</dbReference>
<evidence type="ECO:0000259" key="4">
    <source>
        <dbReference type="Pfam" id="PF08241"/>
    </source>
</evidence>
<name>A0ABX2A9R6_9MICO</name>
<evidence type="ECO:0000313" key="6">
    <source>
        <dbReference type="Proteomes" id="UP000757540"/>
    </source>
</evidence>
<dbReference type="GO" id="GO:0008168">
    <property type="term" value="F:methyltransferase activity"/>
    <property type="evidence" value="ECO:0007669"/>
    <property type="project" value="UniProtKB-KW"/>
</dbReference>
<dbReference type="GO" id="GO:0032259">
    <property type="term" value="P:methylation"/>
    <property type="evidence" value="ECO:0007669"/>
    <property type="project" value="UniProtKB-KW"/>
</dbReference>
<sequence length="254" mass="27799">MPSTPDPHSHSDRAASFSTGADVYARVRPTYPTEAVDWMVPRDADRVLDLAAGTGLLTGRLVSRGHDVVAVDASRPMLDELTATLPGVTTHVGTAEDIPLPDGSVDAVTVGQAWHWFDPPRAAAELARVLRPGGTLAVVWNDRDERIDWVGRFGEILHAGDALRPDNDQSAHPPSLGDAFDPIEAAEFRWLYRLATADLRTLAGTRSYLLTLPPEQREQLLQRVDDLVVTHPDLAGTTEVAMPYVTTAYRARRR</sequence>
<evidence type="ECO:0000256" key="3">
    <source>
        <dbReference type="ARBA" id="ARBA00022679"/>
    </source>
</evidence>
<dbReference type="RefSeq" id="WP_171785063.1">
    <property type="nucleotide sequence ID" value="NZ_BAAAML010000004.1"/>
</dbReference>
<comment type="caution">
    <text evidence="5">The sequence shown here is derived from an EMBL/GenBank/DDBJ whole genome shotgun (WGS) entry which is preliminary data.</text>
</comment>
<gene>
    <name evidence="5" type="ORF">HDG69_003457</name>
</gene>
<organism evidence="5 6">
    <name type="scientific">Isoptericola halotolerans</name>
    <dbReference type="NCBI Taxonomy" id="300560"/>
    <lineage>
        <taxon>Bacteria</taxon>
        <taxon>Bacillati</taxon>
        <taxon>Actinomycetota</taxon>
        <taxon>Actinomycetes</taxon>
        <taxon>Micrococcales</taxon>
        <taxon>Promicromonosporaceae</taxon>
        <taxon>Isoptericola</taxon>
    </lineage>
</organism>
<keyword evidence="6" id="KW-1185">Reference proteome</keyword>
<dbReference type="Proteomes" id="UP000757540">
    <property type="component" value="Unassembled WGS sequence"/>
</dbReference>
<protein>
    <submittedName>
        <fullName evidence="5">SAM-dependent methyltransferase</fullName>
    </submittedName>
</protein>
<dbReference type="InterPro" id="IPR051052">
    <property type="entry name" value="Diverse_substrate_MTase"/>
</dbReference>
<dbReference type="EMBL" id="JABEZU010000005">
    <property type="protein sequence ID" value="NOV98855.1"/>
    <property type="molecule type" value="Genomic_DNA"/>
</dbReference>
<accession>A0ABX2A9R6</accession>
<reference evidence="5 6" key="1">
    <citation type="submission" date="2020-05" db="EMBL/GenBank/DDBJ databases">
        <title>Genomic Encyclopedia of Type Strains, Phase III (KMG-III): the genomes of soil and plant-associated and newly described type strains.</title>
        <authorList>
            <person name="Whitman W."/>
        </authorList>
    </citation>
    <scope>NUCLEOTIDE SEQUENCE [LARGE SCALE GENOMIC DNA]</scope>
    <source>
        <strain evidence="5 6">KCTC 19046</strain>
    </source>
</reference>
<comment type="similarity">
    <text evidence="1">Belongs to the methyltransferase superfamily.</text>
</comment>
<keyword evidence="2 5" id="KW-0489">Methyltransferase</keyword>
<keyword evidence="3" id="KW-0808">Transferase</keyword>
<dbReference type="Gene3D" id="3.40.50.150">
    <property type="entry name" value="Vaccinia Virus protein VP39"/>
    <property type="match status" value="1"/>
</dbReference>
<dbReference type="PANTHER" id="PTHR44942">
    <property type="entry name" value="METHYLTRANSF_11 DOMAIN-CONTAINING PROTEIN"/>
    <property type="match status" value="1"/>
</dbReference>
<dbReference type="SUPFAM" id="SSF53335">
    <property type="entry name" value="S-adenosyl-L-methionine-dependent methyltransferases"/>
    <property type="match status" value="1"/>
</dbReference>
<dbReference type="InterPro" id="IPR013216">
    <property type="entry name" value="Methyltransf_11"/>
</dbReference>
<dbReference type="Pfam" id="PF08241">
    <property type="entry name" value="Methyltransf_11"/>
    <property type="match status" value="1"/>
</dbReference>
<evidence type="ECO:0000256" key="1">
    <source>
        <dbReference type="ARBA" id="ARBA00008361"/>
    </source>
</evidence>
<evidence type="ECO:0000313" key="5">
    <source>
        <dbReference type="EMBL" id="NOV98855.1"/>
    </source>
</evidence>